<gene>
    <name evidence="6" type="ORF">GGX14DRAFT_575398</name>
</gene>
<name>A0AAD6Y822_9AGAR</name>
<dbReference type="PANTHER" id="PTHR42790">
    <property type="entry name" value="AMINOTRANSFERASE"/>
    <property type="match status" value="1"/>
</dbReference>
<dbReference type="Proteomes" id="UP001219525">
    <property type="component" value="Unassembled WGS sequence"/>
</dbReference>
<comment type="similarity">
    <text evidence="2">Belongs to the class-I pyridoxal-phosphate-dependent aminotransferase family.</text>
</comment>
<dbReference type="InterPro" id="IPR050859">
    <property type="entry name" value="Class-I_PLP-dep_aminotransf"/>
</dbReference>
<dbReference type="PANTHER" id="PTHR42790:SF19">
    <property type="entry name" value="KYNURENINE_ALPHA-AMINOADIPATE AMINOTRANSFERASE, MITOCHONDRIAL"/>
    <property type="match status" value="1"/>
</dbReference>
<sequence length="198" mass="21075">MSANLQPAGLTQAVAKRDVFLAAMQRHLGAEGLAEWEPPQAGMFFWFKLVIPGAEDSAQVVRTQAVARGVLALPGTVFLPDGRASAYVRAAFSLLSEQEPEVDEAMRRLRATILDASLPNFFHATRGVRGAALSGIYVAVAICGSNAFDSASSSPCLVLATPASAHQATANPRYPLRLCQRLLRTIPSPSHATPNTHV</sequence>
<proteinExistence type="inferred from homology"/>
<evidence type="ECO:0000256" key="3">
    <source>
        <dbReference type="ARBA" id="ARBA00022576"/>
    </source>
</evidence>
<dbReference type="EMBL" id="JARJCW010000089">
    <property type="protein sequence ID" value="KAJ7195607.1"/>
    <property type="molecule type" value="Genomic_DNA"/>
</dbReference>
<keyword evidence="3" id="KW-0032">Aminotransferase</keyword>
<dbReference type="GO" id="GO:0008483">
    <property type="term" value="F:transaminase activity"/>
    <property type="evidence" value="ECO:0007669"/>
    <property type="project" value="UniProtKB-KW"/>
</dbReference>
<dbReference type="InterPro" id="IPR015424">
    <property type="entry name" value="PyrdxlP-dep_Trfase"/>
</dbReference>
<reference evidence="6" key="1">
    <citation type="submission" date="2023-03" db="EMBL/GenBank/DDBJ databases">
        <title>Massive genome expansion in bonnet fungi (Mycena s.s.) driven by repeated elements and novel gene families across ecological guilds.</title>
        <authorList>
            <consortium name="Lawrence Berkeley National Laboratory"/>
            <person name="Harder C.B."/>
            <person name="Miyauchi S."/>
            <person name="Viragh M."/>
            <person name="Kuo A."/>
            <person name="Thoen E."/>
            <person name="Andreopoulos B."/>
            <person name="Lu D."/>
            <person name="Skrede I."/>
            <person name="Drula E."/>
            <person name="Henrissat B."/>
            <person name="Morin E."/>
            <person name="Kohler A."/>
            <person name="Barry K."/>
            <person name="LaButti K."/>
            <person name="Morin E."/>
            <person name="Salamov A."/>
            <person name="Lipzen A."/>
            <person name="Mereny Z."/>
            <person name="Hegedus B."/>
            <person name="Baldrian P."/>
            <person name="Stursova M."/>
            <person name="Weitz H."/>
            <person name="Taylor A."/>
            <person name="Grigoriev I.V."/>
            <person name="Nagy L.G."/>
            <person name="Martin F."/>
            <person name="Kauserud H."/>
        </authorList>
    </citation>
    <scope>NUCLEOTIDE SEQUENCE</scope>
    <source>
        <strain evidence="6">9144</strain>
    </source>
</reference>
<evidence type="ECO:0000313" key="6">
    <source>
        <dbReference type="EMBL" id="KAJ7195607.1"/>
    </source>
</evidence>
<dbReference type="InterPro" id="IPR015422">
    <property type="entry name" value="PyrdxlP-dep_Trfase_small"/>
</dbReference>
<protein>
    <submittedName>
        <fullName evidence="6">Uncharacterized protein</fullName>
    </submittedName>
</protein>
<comment type="cofactor">
    <cofactor evidence="1">
        <name>pyridoxal 5'-phosphate</name>
        <dbReference type="ChEBI" id="CHEBI:597326"/>
    </cofactor>
</comment>
<evidence type="ECO:0000256" key="2">
    <source>
        <dbReference type="ARBA" id="ARBA00007441"/>
    </source>
</evidence>
<dbReference type="Gene3D" id="3.90.1150.10">
    <property type="entry name" value="Aspartate Aminotransferase, domain 1"/>
    <property type="match status" value="1"/>
</dbReference>
<comment type="caution">
    <text evidence="6">The sequence shown here is derived from an EMBL/GenBank/DDBJ whole genome shotgun (WGS) entry which is preliminary data.</text>
</comment>
<dbReference type="SUPFAM" id="SSF53383">
    <property type="entry name" value="PLP-dependent transferases"/>
    <property type="match status" value="1"/>
</dbReference>
<dbReference type="AlphaFoldDB" id="A0AAD6Y822"/>
<dbReference type="GO" id="GO:1901605">
    <property type="term" value="P:alpha-amino acid metabolic process"/>
    <property type="evidence" value="ECO:0007669"/>
    <property type="project" value="TreeGrafter"/>
</dbReference>
<evidence type="ECO:0000256" key="1">
    <source>
        <dbReference type="ARBA" id="ARBA00001933"/>
    </source>
</evidence>
<accession>A0AAD6Y822</accession>
<keyword evidence="7" id="KW-1185">Reference proteome</keyword>
<organism evidence="6 7">
    <name type="scientific">Mycena pura</name>
    <dbReference type="NCBI Taxonomy" id="153505"/>
    <lineage>
        <taxon>Eukaryota</taxon>
        <taxon>Fungi</taxon>
        <taxon>Dikarya</taxon>
        <taxon>Basidiomycota</taxon>
        <taxon>Agaricomycotina</taxon>
        <taxon>Agaricomycetes</taxon>
        <taxon>Agaricomycetidae</taxon>
        <taxon>Agaricales</taxon>
        <taxon>Marasmiineae</taxon>
        <taxon>Mycenaceae</taxon>
        <taxon>Mycena</taxon>
    </lineage>
</organism>
<keyword evidence="5" id="KW-0663">Pyridoxal phosphate</keyword>
<evidence type="ECO:0000256" key="4">
    <source>
        <dbReference type="ARBA" id="ARBA00022679"/>
    </source>
</evidence>
<evidence type="ECO:0000313" key="7">
    <source>
        <dbReference type="Proteomes" id="UP001219525"/>
    </source>
</evidence>
<keyword evidence="4" id="KW-0808">Transferase</keyword>
<evidence type="ECO:0000256" key="5">
    <source>
        <dbReference type="ARBA" id="ARBA00022898"/>
    </source>
</evidence>